<dbReference type="Proteomes" id="UP001165190">
    <property type="component" value="Unassembled WGS sequence"/>
</dbReference>
<comment type="caution">
    <text evidence="2">The sequence shown here is derived from an EMBL/GenBank/DDBJ whole genome shotgun (WGS) entry which is preliminary data.</text>
</comment>
<protein>
    <recommendedName>
        <fullName evidence="1">DUF4283 domain-containing protein</fullName>
    </recommendedName>
</protein>
<accession>A0A9W7J707</accession>
<gene>
    <name evidence="2" type="ORF">HRI_004602900</name>
</gene>
<keyword evidence="3" id="KW-1185">Reference proteome</keyword>
<dbReference type="OrthoDB" id="1750606at2759"/>
<evidence type="ECO:0000313" key="3">
    <source>
        <dbReference type="Proteomes" id="UP001165190"/>
    </source>
</evidence>
<dbReference type="AlphaFoldDB" id="A0A9W7J707"/>
<dbReference type="InterPro" id="IPR025558">
    <property type="entry name" value="DUF4283"/>
</dbReference>
<evidence type="ECO:0000313" key="2">
    <source>
        <dbReference type="EMBL" id="GMJ09337.1"/>
    </source>
</evidence>
<organism evidence="2 3">
    <name type="scientific">Hibiscus trionum</name>
    <name type="common">Flower of an hour</name>
    <dbReference type="NCBI Taxonomy" id="183268"/>
    <lineage>
        <taxon>Eukaryota</taxon>
        <taxon>Viridiplantae</taxon>
        <taxon>Streptophyta</taxon>
        <taxon>Embryophyta</taxon>
        <taxon>Tracheophyta</taxon>
        <taxon>Spermatophyta</taxon>
        <taxon>Magnoliopsida</taxon>
        <taxon>eudicotyledons</taxon>
        <taxon>Gunneridae</taxon>
        <taxon>Pentapetalae</taxon>
        <taxon>rosids</taxon>
        <taxon>malvids</taxon>
        <taxon>Malvales</taxon>
        <taxon>Malvaceae</taxon>
        <taxon>Malvoideae</taxon>
        <taxon>Hibiscus</taxon>
    </lineage>
</organism>
<reference evidence="2" key="1">
    <citation type="submission" date="2023-05" db="EMBL/GenBank/DDBJ databases">
        <title>Genome and transcriptome analyses reveal genes involved in the formation of fine ridges on petal epidermal cells in Hibiscus trionum.</title>
        <authorList>
            <person name="Koshimizu S."/>
            <person name="Masuda S."/>
            <person name="Ishii T."/>
            <person name="Shirasu K."/>
            <person name="Hoshino A."/>
            <person name="Arita M."/>
        </authorList>
    </citation>
    <scope>NUCLEOTIDE SEQUENCE</scope>
    <source>
        <strain evidence="2">Hamamatsu line</strain>
    </source>
</reference>
<name>A0A9W7J707_HIBTR</name>
<dbReference type="EMBL" id="BSYR01000055">
    <property type="protein sequence ID" value="GMJ09337.1"/>
    <property type="molecule type" value="Genomic_DNA"/>
</dbReference>
<proteinExistence type="predicted"/>
<feature type="domain" description="DUF4283" evidence="1">
    <location>
        <begin position="35"/>
        <end position="102"/>
    </location>
</feature>
<evidence type="ECO:0000259" key="1">
    <source>
        <dbReference type="Pfam" id="PF14111"/>
    </source>
</evidence>
<sequence length="104" mass="11897">MASESILHRLGDLTFTAEKQGVIFTLTVNWEVPSEDCDCSLVGKIISKKILDDNAIICAFQAIWKNEKVLSISELKPNIFMIKFSSMEKRNDILRRGSWSFKKE</sequence>
<dbReference type="Pfam" id="PF14111">
    <property type="entry name" value="DUF4283"/>
    <property type="match status" value="1"/>
</dbReference>